<name>A0ABN0X7D1_9ALTE</name>
<dbReference type="Proteomes" id="UP001501757">
    <property type="component" value="Unassembled WGS sequence"/>
</dbReference>
<organism evidence="2 3">
    <name type="scientific">Bowmanella denitrificans</name>
    <dbReference type="NCBI Taxonomy" id="366582"/>
    <lineage>
        <taxon>Bacteria</taxon>
        <taxon>Pseudomonadati</taxon>
        <taxon>Pseudomonadota</taxon>
        <taxon>Gammaproteobacteria</taxon>
        <taxon>Alteromonadales</taxon>
        <taxon>Alteromonadaceae</taxon>
        <taxon>Bowmanella</taxon>
    </lineage>
</organism>
<dbReference type="CDD" id="cd00757">
    <property type="entry name" value="ThiF_MoeB_HesA_family"/>
    <property type="match status" value="1"/>
</dbReference>
<evidence type="ECO:0000313" key="2">
    <source>
        <dbReference type="EMBL" id="GAA0357039.1"/>
    </source>
</evidence>
<comment type="caution">
    <text evidence="2">The sequence shown here is derived from an EMBL/GenBank/DDBJ whole genome shotgun (WGS) entry which is preliminary data.</text>
</comment>
<keyword evidence="3" id="KW-1185">Reference proteome</keyword>
<dbReference type="InterPro" id="IPR045886">
    <property type="entry name" value="ThiF/MoeB/HesA"/>
</dbReference>
<dbReference type="NCBIfam" id="NF004281">
    <property type="entry name" value="PRK05690.1"/>
    <property type="match status" value="1"/>
</dbReference>
<reference evidence="2 3" key="1">
    <citation type="journal article" date="2019" name="Int. J. Syst. Evol. Microbiol.">
        <title>The Global Catalogue of Microorganisms (GCM) 10K type strain sequencing project: providing services to taxonomists for standard genome sequencing and annotation.</title>
        <authorList>
            <consortium name="The Broad Institute Genomics Platform"/>
            <consortium name="The Broad Institute Genome Sequencing Center for Infectious Disease"/>
            <person name="Wu L."/>
            <person name="Ma J."/>
        </authorList>
    </citation>
    <scope>NUCLEOTIDE SEQUENCE [LARGE SCALE GENOMIC DNA]</scope>
    <source>
        <strain evidence="2 3">JCM 13378</strain>
    </source>
</reference>
<dbReference type="InterPro" id="IPR000594">
    <property type="entry name" value="ThiF_NAD_FAD-bd"/>
</dbReference>
<dbReference type="SUPFAM" id="SSF69572">
    <property type="entry name" value="Activating enzymes of the ubiquitin-like proteins"/>
    <property type="match status" value="1"/>
</dbReference>
<dbReference type="Pfam" id="PF00899">
    <property type="entry name" value="ThiF"/>
    <property type="match status" value="1"/>
</dbReference>
<evidence type="ECO:0000259" key="1">
    <source>
        <dbReference type="Pfam" id="PF00899"/>
    </source>
</evidence>
<dbReference type="EMBL" id="BAAAEI010000011">
    <property type="protein sequence ID" value="GAA0357039.1"/>
    <property type="molecule type" value="Genomic_DNA"/>
</dbReference>
<accession>A0ABN0X7D1</accession>
<dbReference type="PANTHER" id="PTHR10953">
    <property type="entry name" value="UBIQUITIN-ACTIVATING ENZYME E1"/>
    <property type="match status" value="1"/>
</dbReference>
<gene>
    <name evidence="2" type="ORF">GCM10009092_21600</name>
</gene>
<protein>
    <submittedName>
        <fullName evidence="2">HesA/MoeB/ThiF family protein</fullName>
    </submittedName>
</protein>
<dbReference type="Gene3D" id="3.40.50.720">
    <property type="entry name" value="NAD(P)-binding Rossmann-like Domain"/>
    <property type="match status" value="1"/>
</dbReference>
<proteinExistence type="predicted"/>
<dbReference type="InterPro" id="IPR035985">
    <property type="entry name" value="Ubiquitin-activating_enz"/>
</dbReference>
<evidence type="ECO:0000313" key="3">
    <source>
        <dbReference type="Proteomes" id="UP001501757"/>
    </source>
</evidence>
<dbReference type="PANTHER" id="PTHR10953:SF240">
    <property type="entry name" value="SULFUR CARRIER PROTEIN THIS ADENYLYLTRANSFERASE"/>
    <property type="match status" value="1"/>
</dbReference>
<sequence>MLNDQDFMRYSRHLLLEDIDESGQQKLKQARILIVGLGGLGSIAAQYLAGAGVGQLLLADGDKVDVTNLHRQPLYDNFSLGANKARQAQKRLQAVNPNIRIEALDKKLHADHLPALVSDCQLVLDCTDNMTSRQAINAACYQAGKPLLVGAAIRFEGQFLALHPHRNHGCYRCLYEPTQSPSLNCANSGIVGPVVGIIGLMQALEAIKFLTGAGQVPFGQLKLFDAKAHQWQSLTLAKALQCPVCGDTLCN</sequence>
<feature type="domain" description="THIF-type NAD/FAD binding fold" evidence="1">
    <location>
        <begin position="10"/>
        <end position="243"/>
    </location>
</feature>
<dbReference type="RefSeq" id="WP_343844853.1">
    <property type="nucleotide sequence ID" value="NZ_BAAAEI010000011.1"/>
</dbReference>